<accession>A0A392MFD0</accession>
<dbReference type="AlphaFoldDB" id="A0A392MFD0"/>
<dbReference type="Proteomes" id="UP000265520">
    <property type="component" value="Unassembled WGS sequence"/>
</dbReference>
<organism evidence="1 2">
    <name type="scientific">Trifolium medium</name>
    <dbReference type="NCBI Taxonomy" id="97028"/>
    <lineage>
        <taxon>Eukaryota</taxon>
        <taxon>Viridiplantae</taxon>
        <taxon>Streptophyta</taxon>
        <taxon>Embryophyta</taxon>
        <taxon>Tracheophyta</taxon>
        <taxon>Spermatophyta</taxon>
        <taxon>Magnoliopsida</taxon>
        <taxon>eudicotyledons</taxon>
        <taxon>Gunneridae</taxon>
        <taxon>Pentapetalae</taxon>
        <taxon>rosids</taxon>
        <taxon>fabids</taxon>
        <taxon>Fabales</taxon>
        <taxon>Fabaceae</taxon>
        <taxon>Papilionoideae</taxon>
        <taxon>50 kb inversion clade</taxon>
        <taxon>NPAAA clade</taxon>
        <taxon>Hologalegina</taxon>
        <taxon>IRL clade</taxon>
        <taxon>Trifolieae</taxon>
        <taxon>Trifolium</taxon>
    </lineage>
</organism>
<proteinExistence type="predicted"/>
<keyword evidence="2" id="KW-1185">Reference proteome</keyword>
<evidence type="ECO:0000313" key="1">
    <source>
        <dbReference type="EMBL" id="MCH86217.1"/>
    </source>
</evidence>
<name>A0A392MFD0_9FABA</name>
<comment type="caution">
    <text evidence="1">The sequence shown here is derived from an EMBL/GenBank/DDBJ whole genome shotgun (WGS) entry which is preliminary data.</text>
</comment>
<dbReference type="EMBL" id="LXQA010009942">
    <property type="protein sequence ID" value="MCH86217.1"/>
    <property type="molecule type" value="Genomic_DNA"/>
</dbReference>
<evidence type="ECO:0000313" key="2">
    <source>
        <dbReference type="Proteomes" id="UP000265520"/>
    </source>
</evidence>
<reference evidence="1 2" key="1">
    <citation type="journal article" date="2018" name="Front. Plant Sci.">
        <title>Red Clover (Trifolium pratense) and Zigzag Clover (T. medium) - A Picture of Genomic Similarities and Differences.</title>
        <authorList>
            <person name="Dluhosova J."/>
            <person name="Istvanek J."/>
            <person name="Nedelnik J."/>
            <person name="Repkova J."/>
        </authorList>
    </citation>
    <scope>NUCLEOTIDE SEQUENCE [LARGE SCALE GENOMIC DNA]</scope>
    <source>
        <strain evidence="2">cv. 10/8</strain>
        <tissue evidence="1">Leaf</tissue>
    </source>
</reference>
<protein>
    <submittedName>
        <fullName evidence="1">Uncharacterized protein</fullName>
    </submittedName>
</protein>
<gene>
    <name evidence="1" type="ORF">A2U01_0007071</name>
</gene>
<sequence>MILAVYGCLSGMKCEYLDNLSTTTKIASYPLHLDFGRPVMKSMDTSSHTLSGIGSGCSNPPGDDAKYFCL</sequence>